<protein>
    <submittedName>
        <fullName evidence="2">Uncharacterized protein</fullName>
    </submittedName>
</protein>
<dbReference type="Gramene" id="evm.model.01.1789">
    <property type="protein sequence ID" value="cds.evm.model.01.1789"/>
    <property type="gene ID" value="evm.TU.01.1789"/>
</dbReference>
<accession>A0A803NIH8</accession>
<organism evidence="2 3">
    <name type="scientific">Cannabis sativa</name>
    <name type="common">Hemp</name>
    <name type="synonym">Marijuana</name>
    <dbReference type="NCBI Taxonomy" id="3483"/>
    <lineage>
        <taxon>Eukaryota</taxon>
        <taxon>Viridiplantae</taxon>
        <taxon>Streptophyta</taxon>
        <taxon>Embryophyta</taxon>
        <taxon>Tracheophyta</taxon>
        <taxon>Spermatophyta</taxon>
        <taxon>Magnoliopsida</taxon>
        <taxon>eudicotyledons</taxon>
        <taxon>Gunneridae</taxon>
        <taxon>Pentapetalae</taxon>
        <taxon>rosids</taxon>
        <taxon>fabids</taxon>
        <taxon>Rosales</taxon>
        <taxon>Cannabaceae</taxon>
        <taxon>Cannabis</taxon>
    </lineage>
</organism>
<feature type="region of interest" description="Disordered" evidence="1">
    <location>
        <begin position="1"/>
        <end position="48"/>
    </location>
</feature>
<evidence type="ECO:0000256" key="1">
    <source>
        <dbReference type="SAM" id="MobiDB-lite"/>
    </source>
</evidence>
<dbReference type="AlphaFoldDB" id="A0A803NIH8"/>
<reference evidence="2" key="1">
    <citation type="submission" date="2018-11" db="EMBL/GenBank/DDBJ databases">
        <authorList>
            <person name="Grassa J C."/>
        </authorList>
    </citation>
    <scope>NUCLEOTIDE SEQUENCE [LARGE SCALE GENOMIC DNA]</scope>
</reference>
<name>A0A803NIH8_CANSA</name>
<dbReference type="Proteomes" id="UP000596661">
    <property type="component" value="Chromosome 1"/>
</dbReference>
<proteinExistence type="predicted"/>
<evidence type="ECO:0000313" key="2">
    <source>
        <dbReference type="EnsemblPlants" id="cds.evm.model.01.1789"/>
    </source>
</evidence>
<dbReference type="EnsemblPlants" id="evm.model.01.1789">
    <property type="protein sequence ID" value="cds.evm.model.01.1789"/>
    <property type="gene ID" value="evm.TU.01.1789"/>
</dbReference>
<dbReference type="EMBL" id="UZAU01000047">
    <property type="status" value="NOT_ANNOTATED_CDS"/>
    <property type="molecule type" value="Genomic_DNA"/>
</dbReference>
<keyword evidence="3" id="KW-1185">Reference proteome</keyword>
<sequence>MMVLRRRSSSTEQRDTMVTDPNVQAPIDLGVDNPNPRLPPWGNLPTTHANVNFRTTTITTSLTGVTRGVLENGNTSHAYAGETESGTGHPFVGEPQVDLGENTDIEILRDALGQFHVTPMPSTIIKKKHVL</sequence>
<reference evidence="2" key="2">
    <citation type="submission" date="2021-03" db="UniProtKB">
        <authorList>
            <consortium name="EnsemblPlants"/>
        </authorList>
    </citation>
    <scope>IDENTIFICATION</scope>
</reference>
<evidence type="ECO:0000313" key="3">
    <source>
        <dbReference type="Proteomes" id="UP000596661"/>
    </source>
</evidence>